<keyword evidence="5" id="KW-1185">Reference proteome</keyword>
<evidence type="ECO:0000313" key="5">
    <source>
        <dbReference type="Proteomes" id="UP000017148"/>
    </source>
</evidence>
<accession>U7D4U7</accession>
<reference evidence="4 5" key="1">
    <citation type="journal article" date="2013" name="Environ. Microbiol.">
        <title>Genome analysis of Chitinivibrio alkaliphilus gen. nov., sp. nov., a novel extremely haloalkaliphilic anaerobic chitinolytic bacterium from the candidate phylum Termite Group 3.</title>
        <authorList>
            <person name="Sorokin D.Y."/>
            <person name="Gumerov V.M."/>
            <person name="Rakitin A.L."/>
            <person name="Beletsky A.V."/>
            <person name="Damste J.S."/>
            <person name="Muyzer G."/>
            <person name="Mardanov A.V."/>
            <person name="Ravin N.V."/>
        </authorList>
    </citation>
    <scope>NUCLEOTIDE SEQUENCE [LARGE SCALE GENOMIC DNA]</scope>
    <source>
        <strain evidence="4 5">ACht1</strain>
    </source>
</reference>
<dbReference type="OrthoDB" id="9813910at2"/>
<feature type="compositionally biased region" description="Gly residues" evidence="1">
    <location>
        <begin position="87"/>
        <end position="103"/>
    </location>
</feature>
<feature type="region of interest" description="Disordered" evidence="1">
    <location>
        <begin position="54"/>
        <end position="147"/>
    </location>
</feature>
<feature type="compositionally biased region" description="Acidic residues" evidence="1">
    <location>
        <begin position="57"/>
        <end position="82"/>
    </location>
</feature>
<evidence type="ECO:0000256" key="2">
    <source>
        <dbReference type="SAM" id="SignalP"/>
    </source>
</evidence>
<keyword evidence="2" id="KW-0732">Signal</keyword>
<proteinExistence type="predicted"/>
<dbReference type="AlphaFoldDB" id="U7D4U7"/>
<organism evidence="4 5">
    <name type="scientific">Chitinivibrio alkaliphilus ACht1</name>
    <dbReference type="NCBI Taxonomy" id="1313304"/>
    <lineage>
        <taxon>Bacteria</taxon>
        <taxon>Pseudomonadati</taxon>
        <taxon>Fibrobacterota</taxon>
        <taxon>Chitinivibrionia</taxon>
        <taxon>Chitinivibrionales</taxon>
        <taxon>Chitinivibrionaceae</taxon>
        <taxon>Chitinivibrio</taxon>
    </lineage>
</organism>
<name>U7D4U7_9BACT</name>
<evidence type="ECO:0000256" key="1">
    <source>
        <dbReference type="SAM" id="MobiDB-lite"/>
    </source>
</evidence>
<evidence type="ECO:0000259" key="3">
    <source>
        <dbReference type="Pfam" id="PF18935"/>
    </source>
</evidence>
<protein>
    <recommendedName>
        <fullName evidence="3">DUF5683 domain-containing protein</fullName>
    </recommendedName>
</protein>
<dbReference type="InterPro" id="IPR043738">
    <property type="entry name" value="DUF5683"/>
</dbReference>
<dbReference type="Pfam" id="PF18935">
    <property type="entry name" value="DUF5683"/>
    <property type="match status" value="1"/>
</dbReference>
<gene>
    <name evidence="4" type="ORF">CALK_1584</name>
</gene>
<feature type="signal peptide" evidence="2">
    <location>
        <begin position="1"/>
        <end position="19"/>
    </location>
</feature>
<dbReference type="Proteomes" id="UP000017148">
    <property type="component" value="Unassembled WGS sequence"/>
</dbReference>
<evidence type="ECO:0000313" key="4">
    <source>
        <dbReference type="EMBL" id="ERP31539.1"/>
    </source>
</evidence>
<dbReference type="EMBL" id="ASJR01000012">
    <property type="protein sequence ID" value="ERP31539.1"/>
    <property type="molecule type" value="Genomic_DNA"/>
</dbReference>
<dbReference type="RefSeq" id="WP_022637037.1">
    <property type="nucleotide sequence ID" value="NZ_ASJR01000012.1"/>
</dbReference>
<feature type="chain" id="PRO_5004682205" description="DUF5683 domain-containing protein" evidence="2">
    <location>
        <begin position="20"/>
        <end position="419"/>
    </location>
</feature>
<feature type="domain" description="DUF5683" evidence="3">
    <location>
        <begin position="158"/>
        <end position="202"/>
    </location>
</feature>
<sequence>MSPKRYLLFLILLPLFINAEPVGNRDAQADTLNESIDDSLTEEEMRLIRREFRIEEQAAETEDETPSTEEEEVQEEAQEEVEEQQRGPGGPSGGPIGAMGGPGAQRRTRDDSEEDPSSDTTEKQASEELSPQQRRSRTATETEDERVVSFSENIEEYRSPQRAMLYSLALPGLGQAYVERNWKVAAYGAVEIALIAGAIKFSRDSDDERDRAHAYLDEHFEEDDVRTFYANLEELGEFQGDVDLYEYLNVAGLGYGDVESFDELWESFKRDPYDRDFGVANPLMIQGWDGATEVRIADGDVTYEGAEAYDIIYYRPEGENRLEAPFGTASTQQRYLSMLDKSQDYSDYSTTFVIGILVNHVVSATDAFISARRHNRRLLSAQRRPAEDERLFDAVHLTSSMYRNVHGGLTTEAGVAWRF</sequence>
<comment type="caution">
    <text evidence="4">The sequence shown here is derived from an EMBL/GenBank/DDBJ whole genome shotgun (WGS) entry which is preliminary data.</text>
</comment>
<dbReference type="STRING" id="1313304.CALK_1584"/>